<proteinExistence type="predicted"/>
<accession>A0ACD3B7T6</accession>
<name>A0ACD3B7T6_9AGAR</name>
<evidence type="ECO:0000313" key="2">
    <source>
        <dbReference type="Proteomes" id="UP000308600"/>
    </source>
</evidence>
<reference evidence="1 2" key="1">
    <citation type="journal article" date="2019" name="Nat. Ecol. Evol.">
        <title>Megaphylogeny resolves global patterns of mushroom evolution.</title>
        <authorList>
            <person name="Varga T."/>
            <person name="Krizsan K."/>
            <person name="Foldi C."/>
            <person name="Dima B."/>
            <person name="Sanchez-Garcia M."/>
            <person name="Sanchez-Ramirez S."/>
            <person name="Szollosi G.J."/>
            <person name="Szarkandi J.G."/>
            <person name="Papp V."/>
            <person name="Albert L."/>
            <person name="Andreopoulos W."/>
            <person name="Angelini C."/>
            <person name="Antonin V."/>
            <person name="Barry K.W."/>
            <person name="Bougher N.L."/>
            <person name="Buchanan P."/>
            <person name="Buyck B."/>
            <person name="Bense V."/>
            <person name="Catcheside P."/>
            <person name="Chovatia M."/>
            <person name="Cooper J."/>
            <person name="Damon W."/>
            <person name="Desjardin D."/>
            <person name="Finy P."/>
            <person name="Geml J."/>
            <person name="Haridas S."/>
            <person name="Hughes K."/>
            <person name="Justo A."/>
            <person name="Karasinski D."/>
            <person name="Kautmanova I."/>
            <person name="Kiss B."/>
            <person name="Kocsube S."/>
            <person name="Kotiranta H."/>
            <person name="LaButti K.M."/>
            <person name="Lechner B.E."/>
            <person name="Liimatainen K."/>
            <person name="Lipzen A."/>
            <person name="Lukacs Z."/>
            <person name="Mihaltcheva S."/>
            <person name="Morgado L.N."/>
            <person name="Niskanen T."/>
            <person name="Noordeloos M.E."/>
            <person name="Ohm R.A."/>
            <person name="Ortiz-Santana B."/>
            <person name="Ovrebo C."/>
            <person name="Racz N."/>
            <person name="Riley R."/>
            <person name="Savchenko A."/>
            <person name="Shiryaev A."/>
            <person name="Soop K."/>
            <person name="Spirin V."/>
            <person name="Szebenyi C."/>
            <person name="Tomsovsky M."/>
            <person name="Tulloss R.E."/>
            <person name="Uehling J."/>
            <person name="Grigoriev I.V."/>
            <person name="Vagvolgyi C."/>
            <person name="Papp T."/>
            <person name="Martin F.M."/>
            <person name="Miettinen O."/>
            <person name="Hibbett D.S."/>
            <person name="Nagy L.G."/>
        </authorList>
    </citation>
    <scope>NUCLEOTIDE SEQUENCE [LARGE SCALE GENOMIC DNA]</scope>
    <source>
        <strain evidence="1 2">NL-1719</strain>
    </source>
</reference>
<organism evidence="1 2">
    <name type="scientific">Pluteus cervinus</name>
    <dbReference type="NCBI Taxonomy" id="181527"/>
    <lineage>
        <taxon>Eukaryota</taxon>
        <taxon>Fungi</taxon>
        <taxon>Dikarya</taxon>
        <taxon>Basidiomycota</taxon>
        <taxon>Agaricomycotina</taxon>
        <taxon>Agaricomycetes</taxon>
        <taxon>Agaricomycetidae</taxon>
        <taxon>Agaricales</taxon>
        <taxon>Pluteineae</taxon>
        <taxon>Pluteaceae</taxon>
        <taxon>Pluteus</taxon>
    </lineage>
</organism>
<sequence>MPGRDSATSQTSNDNNAANIQGKHYGASTGSKNSLQISSGDQYNTGPIYNGAYNQNNGIQNSAESGGSISIDQQTLNQDPETGVNPAGPSGQGPFENAGAERPPAAAPFHDQYQTFASHPPYGYPGPHFGYLYSHDQLIPHPNSYPPPPYLHGYGACFCPNPHGPTTTTTRTAQGASP</sequence>
<dbReference type="Proteomes" id="UP000308600">
    <property type="component" value="Unassembled WGS sequence"/>
</dbReference>
<protein>
    <submittedName>
        <fullName evidence="1">Uncharacterized protein</fullName>
    </submittedName>
</protein>
<evidence type="ECO:0000313" key="1">
    <source>
        <dbReference type="EMBL" id="TFK73694.1"/>
    </source>
</evidence>
<gene>
    <name evidence="1" type="ORF">BDN72DRAFT_956264</name>
</gene>
<keyword evidence="2" id="KW-1185">Reference proteome</keyword>
<dbReference type="EMBL" id="ML208273">
    <property type="protein sequence ID" value="TFK73694.1"/>
    <property type="molecule type" value="Genomic_DNA"/>
</dbReference>